<dbReference type="PROSITE" id="PS50240">
    <property type="entry name" value="TRYPSIN_DOM"/>
    <property type="match status" value="1"/>
</dbReference>
<proteinExistence type="predicted"/>
<dbReference type="InterPro" id="IPR001254">
    <property type="entry name" value="Trypsin_dom"/>
</dbReference>
<reference evidence="7" key="1">
    <citation type="submission" date="2025-08" db="UniProtKB">
        <authorList>
            <consortium name="Ensembl"/>
        </authorList>
    </citation>
    <scope>IDENTIFICATION</scope>
</reference>
<protein>
    <recommendedName>
        <fullName evidence="6">Peptidase S1 domain-containing protein</fullName>
    </recommendedName>
</protein>
<keyword evidence="8" id="KW-1185">Reference proteome</keyword>
<dbReference type="AlphaFoldDB" id="A0A3Q3N6V0"/>
<dbReference type="PANTHER" id="PTHR24252:SF18">
    <property type="entry name" value="OVOCHYMASE 1"/>
    <property type="match status" value="1"/>
</dbReference>
<evidence type="ECO:0000256" key="1">
    <source>
        <dbReference type="ARBA" id="ARBA00022670"/>
    </source>
</evidence>
<organism evidence="7 8">
    <name type="scientific">Mastacembelus armatus</name>
    <name type="common">zig-zag eel</name>
    <dbReference type="NCBI Taxonomy" id="205130"/>
    <lineage>
        <taxon>Eukaryota</taxon>
        <taxon>Metazoa</taxon>
        <taxon>Chordata</taxon>
        <taxon>Craniata</taxon>
        <taxon>Vertebrata</taxon>
        <taxon>Euteleostomi</taxon>
        <taxon>Actinopterygii</taxon>
        <taxon>Neopterygii</taxon>
        <taxon>Teleostei</taxon>
        <taxon>Neoteleostei</taxon>
        <taxon>Acanthomorphata</taxon>
        <taxon>Anabantaria</taxon>
        <taxon>Synbranchiformes</taxon>
        <taxon>Mastacembelidae</taxon>
        <taxon>Mastacembelus</taxon>
    </lineage>
</organism>
<dbReference type="SUPFAM" id="SSF50494">
    <property type="entry name" value="Trypsin-like serine proteases"/>
    <property type="match status" value="1"/>
</dbReference>
<dbReference type="SMART" id="SM00020">
    <property type="entry name" value="Tryp_SPc"/>
    <property type="match status" value="1"/>
</dbReference>
<evidence type="ECO:0000313" key="7">
    <source>
        <dbReference type="Ensembl" id="ENSMAMP00000031186.2"/>
    </source>
</evidence>
<dbReference type="InterPro" id="IPR018114">
    <property type="entry name" value="TRYPSIN_HIS"/>
</dbReference>
<evidence type="ECO:0000259" key="6">
    <source>
        <dbReference type="PROSITE" id="PS50240"/>
    </source>
</evidence>
<dbReference type="PRINTS" id="PR00722">
    <property type="entry name" value="CHYMOTRYPSIN"/>
</dbReference>
<evidence type="ECO:0000256" key="3">
    <source>
        <dbReference type="ARBA" id="ARBA00022825"/>
    </source>
</evidence>
<dbReference type="InterPro" id="IPR001314">
    <property type="entry name" value="Peptidase_S1A"/>
</dbReference>
<evidence type="ECO:0000256" key="4">
    <source>
        <dbReference type="ARBA" id="ARBA00023157"/>
    </source>
</evidence>
<dbReference type="Proteomes" id="UP000261640">
    <property type="component" value="Unplaced"/>
</dbReference>
<dbReference type="PANTHER" id="PTHR24252">
    <property type="entry name" value="ACROSIN-RELATED"/>
    <property type="match status" value="1"/>
</dbReference>
<keyword evidence="4" id="KW-1015">Disulfide bond</keyword>
<evidence type="ECO:0000256" key="2">
    <source>
        <dbReference type="ARBA" id="ARBA00022801"/>
    </source>
</evidence>
<dbReference type="InParanoid" id="A0A3Q3N6V0"/>
<feature type="domain" description="Peptidase S1" evidence="6">
    <location>
        <begin position="35"/>
        <end position="248"/>
    </location>
</feature>
<sequence>SKPGGPVLPLTSVLIPSDLAGVRSFSAEQEMQTRIIGGQEAWPHSWPWQVSIQFAWVSACGGAIIGPTWVISAAHCFRRSGVTGRNTQSTHVSKVISHPDYNTRTKENDVALLMLQQPLVFNKFVRPIDIWMSPLPEFITCTVTGWGSTRESEDGYPLPQMNVTVLPPDVCKQMYSGKITSSMFCAGKDRGGADACQGDSGGPLSCFTGSRYELAGVVSWGIGCGRASKPGVYTKVQQHTQWISDMFSKFQ</sequence>
<dbReference type="PROSITE" id="PS00134">
    <property type="entry name" value="TRYPSIN_HIS"/>
    <property type="match status" value="1"/>
</dbReference>
<keyword evidence="3 5" id="KW-0720">Serine protease</keyword>
<dbReference type="InterPro" id="IPR009003">
    <property type="entry name" value="Peptidase_S1_PA"/>
</dbReference>
<name>A0A3Q3N6V0_9TELE</name>
<reference evidence="7" key="2">
    <citation type="submission" date="2025-09" db="UniProtKB">
        <authorList>
            <consortium name="Ensembl"/>
        </authorList>
    </citation>
    <scope>IDENTIFICATION</scope>
</reference>
<evidence type="ECO:0000256" key="5">
    <source>
        <dbReference type="RuleBase" id="RU363034"/>
    </source>
</evidence>
<dbReference type="Gene3D" id="2.40.10.10">
    <property type="entry name" value="Trypsin-like serine proteases"/>
    <property type="match status" value="1"/>
</dbReference>
<keyword evidence="1 5" id="KW-0645">Protease</keyword>
<dbReference type="Pfam" id="PF00089">
    <property type="entry name" value="Trypsin"/>
    <property type="match status" value="1"/>
</dbReference>
<dbReference type="InterPro" id="IPR043504">
    <property type="entry name" value="Peptidase_S1_PA_chymotrypsin"/>
</dbReference>
<accession>A0A3Q3N6V0</accession>
<dbReference type="FunFam" id="2.40.10.10:FF:000003">
    <property type="entry name" value="Transmembrane serine protease 3"/>
    <property type="match status" value="1"/>
</dbReference>
<dbReference type="GeneTree" id="ENSGT00940000163017"/>
<dbReference type="InterPro" id="IPR033116">
    <property type="entry name" value="TRYPSIN_SER"/>
</dbReference>
<dbReference type="GO" id="GO:0006508">
    <property type="term" value="P:proteolysis"/>
    <property type="evidence" value="ECO:0007669"/>
    <property type="project" value="UniProtKB-KW"/>
</dbReference>
<evidence type="ECO:0000313" key="8">
    <source>
        <dbReference type="Proteomes" id="UP000261640"/>
    </source>
</evidence>
<keyword evidence="2 5" id="KW-0378">Hydrolase</keyword>
<dbReference type="Ensembl" id="ENSMAMT00000032000.2">
    <property type="protein sequence ID" value="ENSMAMP00000031186.2"/>
    <property type="gene ID" value="ENSMAMG00000020966.2"/>
</dbReference>
<dbReference type="PROSITE" id="PS00135">
    <property type="entry name" value="TRYPSIN_SER"/>
    <property type="match status" value="1"/>
</dbReference>
<dbReference type="GO" id="GO:0004252">
    <property type="term" value="F:serine-type endopeptidase activity"/>
    <property type="evidence" value="ECO:0007669"/>
    <property type="project" value="InterPro"/>
</dbReference>
<dbReference type="CDD" id="cd00190">
    <property type="entry name" value="Tryp_SPc"/>
    <property type="match status" value="1"/>
</dbReference>